<dbReference type="Proteomes" id="UP000008553">
    <property type="component" value="Unassembled WGS sequence"/>
</dbReference>
<keyword evidence="2" id="KW-1185">Reference proteome</keyword>
<feature type="non-terminal residue" evidence="1">
    <location>
        <position position="1"/>
    </location>
</feature>
<proteinExistence type="predicted"/>
<sequence>CSNLFGGYHILYDLNRNNIFDVTYS</sequence>
<organism evidence="1 2">
    <name type="scientific">Plasmodium yoelii yoelii</name>
    <dbReference type="NCBI Taxonomy" id="73239"/>
    <lineage>
        <taxon>Eukaryota</taxon>
        <taxon>Sar</taxon>
        <taxon>Alveolata</taxon>
        <taxon>Apicomplexa</taxon>
        <taxon>Aconoidasida</taxon>
        <taxon>Haemosporida</taxon>
        <taxon>Plasmodiidae</taxon>
        <taxon>Plasmodium</taxon>
        <taxon>Plasmodium (Vinckeia)</taxon>
    </lineage>
</organism>
<dbReference type="EMBL" id="AABL01001983">
    <property type="protein sequence ID" value="EAA18140.1"/>
    <property type="molecule type" value="Genomic_DNA"/>
</dbReference>
<evidence type="ECO:0000313" key="2">
    <source>
        <dbReference type="Proteomes" id="UP000008553"/>
    </source>
</evidence>
<accession>Q7RBY2</accession>
<comment type="caution">
    <text evidence="1">The sequence shown here is derived from an EMBL/GenBank/DDBJ whole genome shotgun (WGS) entry which is preliminary data.</text>
</comment>
<dbReference type="PaxDb" id="73239-Q7RBY2"/>
<dbReference type="InParanoid" id="Q7RBY2"/>
<gene>
    <name evidence="1" type="ORF">PY06004</name>
</gene>
<dbReference type="AlphaFoldDB" id="Q7RBY2"/>
<reference evidence="1 2" key="1">
    <citation type="journal article" date="2002" name="Nature">
        <title>Genome sequence and comparative analysis of the model rodent malaria parasite Plasmodium yoelii yoelii.</title>
        <authorList>
            <person name="Carlton J.M."/>
            <person name="Angiuoli S.V."/>
            <person name="Suh B.B."/>
            <person name="Kooij T.W."/>
            <person name="Pertea M."/>
            <person name="Silva J.C."/>
            <person name="Ermolaeva M.D."/>
            <person name="Allen J.E."/>
            <person name="Selengut J.D."/>
            <person name="Koo H.L."/>
            <person name="Peterson J.D."/>
            <person name="Pop M."/>
            <person name="Kosack D.S."/>
            <person name="Shumway M.F."/>
            <person name="Bidwell S.L."/>
            <person name="Shallom S.J."/>
            <person name="van Aken S.E."/>
            <person name="Riedmuller S.B."/>
            <person name="Feldblyum T.V."/>
            <person name="Cho J.K."/>
            <person name="Quackenbush J."/>
            <person name="Sedegah M."/>
            <person name="Shoaibi A."/>
            <person name="Cummings L.M."/>
            <person name="Florens L."/>
            <person name="Yates J.R."/>
            <person name="Raine J.D."/>
            <person name="Sinden R.E."/>
            <person name="Harris M.A."/>
            <person name="Cunningham D.A."/>
            <person name="Preiser P.R."/>
            <person name="Bergman L.W."/>
            <person name="Vaidya A.B."/>
            <person name="van Lin L.H."/>
            <person name="Janse C.J."/>
            <person name="Waters A.P."/>
            <person name="Smith H.O."/>
            <person name="White O.R."/>
            <person name="Salzberg S.L."/>
            <person name="Venter J.C."/>
            <person name="Fraser C.M."/>
            <person name="Hoffman S.L."/>
            <person name="Gardner M.J."/>
            <person name="Carucci D.J."/>
        </authorList>
    </citation>
    <scope>NUCLEOTIDE SEQUENCE [LARGE SCALE GENOMIC DNA]</scope>
    <source>
        <strain evidence="1 2">17XNL</strain>
    </source>
</reference>
<protein>
    <submittedName>
        <fullName evidence="1">Uncharacterized protein</fullName>
    </submittedName>
</protein>
<name>Q7RBY2_PLAYO</name>
<evidence type="ECO:0000313" key="1">
    <source>
        <dbReference type="EMBL" id="EAA18140.1"/>
    </source>
</evidence>